<dbReference type="InterPro" id="IPR002575">
    <property type="entry name" value="Aminoglycoside_PTrfase"/>
</dbReference>
<dbReference type="EMBL" id="JBHRTQ010000007">
    <property type="protein sequence ID" value="MFC3174399.1"/>
    <property type="molecule type" value="Genomic_DNA"/>
</dbReference>
<keyword evidence="3" id="KW-1185">Reference proteome</keyword>
<feature type="domain" description="CHK kinase-like" evidence="1">
    <location>
        <begin position="125"/>
        <end position="298"/>
    </location>
</feature>
<dbReference type="SMART" id="SM00587">
    <property type="entry name" value="CHK"/>
    <property type="match status" value="1"/>
</dbReference>
<sequence>MTTTLPPALTRPIPRTLDGALDPEWLSEILVPVSKGARVSRVGVVDPLQINQTIKSTIVRFRAHFEGGESIGLCLKGYLDRAEDRPTATAVRESRFYAELADKVSFRHPDPVAMPCDREAGHAIHYMRDMVEQGVHFCSALEPFDANRTAATLEQLARLHASYLALGPVEEMDWMGRQIDWLAQIMKPEMLQGLLHDERAAGIPEAQQDATRLIEGLKALSAVDARRRPFMIHGDCHAGNAFETKDGAGLIDYELLQRGGWALDVAYHIAATLPVDVAEKEERNLVNHYLETARSLGSEVPDNEEGWAQYRVSPVYGFFLWGITRTVKREIINTFSNRLSHSVARHDSYRLLGV</sequence>
<evidence type="ECO:0000313" key="3">
    <source>
        <dbReference type="Proteomes" id="UP001595604"/>
    </source>
</evidence>
<dbReference type="InterPro" id="IPR015897">
    <property type="entry name" value="CHK_kinase-like"/>
</dbReference>
<gene>
    <name evidence="2" type="ORF">ACFOD9_09050</name>
</gene>
<organism evidence="2 3">
    <name type="scientific">Novosphingobium bradum</name>
    <dbReference type="NCBI Taxonomy" id="1737444"/>
    <lineage>
        <taxon>Bacteria</taxon>
        <taxon>Pseudomonadati</taxon>
        <taxon>Pseudomonadota</taxon>
        <taxon>Alphaproteobacteria</taxon>
        <taxon>Sphingomonadales</taxon>
        <taxon>Sphingomonadaceae</taxon>
        <taxon>Novosphingobium</taxon>
    </lineage>
</organism>
<name>A0ABV7IQ32_9SPHN</name>
<dbReference type="Proteomes" id="UP001595604">
    <property type="component" value="Unassembled WGS sequence"/>
</dbReference>
<dbReference type="SUPFAM" id="SSF56112">
    <property type="entry name" value="Protein kinase-like (PK-like)"/>
    <property type="match status" value="1"/>
</dbReference>
<proteinExistence type="predicted"/>
<dbReference type="InterPro" id="IPR011009">
    <property type="entry name" value="Kinase-like_dom_sf"/>
</dbReference>
<evidence type="ECO:0000313" key="2">
    <source>
        <dbReference type="EMBL" id="MFC3174399.1"/>
    </source>
</evidence>
<dbReference type="Gene3D" id="3.90.1200.10">
    <property type="match status" value="1"/>
</dbReference>
<comment type="caution">
    <text evidence="2">The sequence shown here is derived from an EMBL/GenBank/DDBJ whole genome shotgun (WGS) entry which is preliminary data.</text>
</comment>
<protein>
    <submittedName>
        <fullName evidence="2">Phosphotransferase</fullName>
    </submittedName>
</protein>
<dbReference type="Pfam" id="PF01636">
    <property type="entry name" value="APH"/>
    <property type="match status" value="1"/>
</dbReference>
<accession>A0ABV7IQ32</accession>
<evidence type="ECO:0000259" key="1">
    <source>
        <dbReference type="SMART" id="SM00587"/>
    </source>
</evidence>
<reference evidence="3" key="1">
    <citation type="journal article" date="2019" name="Int. J. Syst. Evol. Microbiol.">
        <title>The Global Catalogue of Microorganisms (GCM) 10K type strain sequencing project: providing services to taxonomists for standard genome sequencing and annotation.</title>
        <authorList>
            <consortium name="The Broad Institute Genomics Platform"/>
            <consortium name="The Broad Institute Genome Sequencing Center for Infectious Disease"/>
            <person name="Wu L."/>
            <person name="Ma J."/>
        </authorList>
    </citation>
    <scope>NUCLEOTIDE SEQUENCE [LARGE SCALE GENOMIC DNA]</scope>
    <source>
        <strain evidence="3">KCTC 42984</strain>
    </source>
</reference>
<dbReference type="RefSeq" id="WP_379509756.1">
    <property type="nucleotide sequence ID" value="NZ_JBHRTQ010000007.1"/>
</dbReference>